<evidence type="ECO:0000313" key="1">
    <source>
        <dbReference type="EMBL" id="SUO97549.1"/>
    </source>
</evidence>
<organism evidence="1 2">
    <name type="scientific">Suttonella ornithocola</name>
    <dbReference type="NCBI Taxonomy" id="279832"/>
    <lineage>
        <taxon>Bacteria</taxon>
        <taxon>Pseudomonadati</taxon>
        <taxon>Pseudomonadota</taxon>
        <taxon>Gammaproteobacteria</taxon>
        <taxon>Cardiobacteriales</taxon>
        <taxon>Cardiobacteriaceae</taxon>
        <taxon>Suttonella</taxon>
    </lineage>
</organism>
<name>A0A380MYB5_9GAMM</name>
<evidence type="ECO:0000313" key="2">
    <source>
        <dbReference type="Proteomes" id="UP000254601"/>
    </source>
</evidence>
<keyword evidence="2" id="KW-1185">Reference proteome</keyword>
<sequence length="61" mass="7475">MNHYPKEKEGHNNFTIIMLPTFRDKPFTWLWYKFKQLDESYENHNIFVAFFGLSNILVHIL</sequence>
<reference evidence="1 2" key="1">
    <citation type="submission" date="2018-06" db="EMBL/GenBank/DDBJ databases">
        <authorList>
            <consortium name="Pathogen Informatics"/>
            <person name="Doyle S."/>
        </authorList>
    </citation>
    <scope>NUCLEOTIDE SEQUENCE [LARGE SCALE GENOMIC DNA]</scope>
    <source>
        <strain evidence="1 2">NCTC13337</strain>
    </source>
</reference>
<protein>
    <submittedName>
        <fullName evidence="1">Uncharacterized protein</fullName>
    </submittedName>
</protein>
<dbReference type="EMBL" id="UHIC01000001">
    <property type="protein sequence ID" value="SUO97549.1"/>
    <property type="molecule type" value="Genomic_DNA"/>
</dbReference>
<proteinExistence type="predicted"/>
<dbReference type="Proteomes" id="UP000254601">
    <property type="component" value="Unassembled WGS sequence"/>
</dbReference>
<gene>
    <name evidence="1" type="ORF">NCTC13337_02490</name>
</gene>
<dbReference type="AlphaFoldDB" id="A0A380MYB5"/>
<accession>A0A380MYB5</accession>